<evidence type="ECO:0000313" key="2">
    <source>
        <dbReference type="Proteomes" id="UP000254877"/>
    </source>
</evidence>
<accession>A0A376LJH5</accession>
<dbReference type="Proteomes" id="UP000254877">
    <property type="component" value="Unassembled WGS sequence"/>
</dbReference>
<protein>
    <submittedName>
        <fullName evidence="1">Uncharacterized protein</fullName>
    </submittedName>
</protein>
<proteinExistence type="predicted"/>
<evidence type="ECO:0000313" key="1">
    <source>
        <dbReference type="EMBL" id="STF44356.1"/>
    </source>
</evidence>
<name>A0A376LJH5_ECOLX</name>
<reference evidence="1 2" key="1">
    <citation type="submission" date="2018-06" db="EMBL/GenBank/DDBJ databases">
        <authorList>
            <consortium name="Pathogen Informatics"/>
            <person name="Doyle S."/>
        </authorList>
    </citation>
    <scope>NUCLEOTIDE SEQUENCE [LARGE SCALE GENOMIC DNA]</scope>
    <source>
        <strain evidence="1 2">NCTC7928</strain>
    </source>
</reference>
<dbReference type="AlphaFoldDB" id="A0A376LJH5"/>
<sequence>MVTTRRVARHRTRGGAADNLRLSVFNVVNHIVARHGVKADDGRGGYRRHTFAGAARVTRLIADRGGQGVSRYWQVRLGHWQAALSSNCRLPAPWSGS</sequence>
<dbReference type="EMBL" id="UGAB01000002">
    <property type="protein sequence ID" value="STF44356.1"/>
    <property type="molecule type" value="Genomic_DNA"/>
</dbReference>
<gene>
    <name evidence="1" type="ORF">NCTC7928_05084</name>
</gene>
<organism evidence="1 2">
    <name type="scientific">Escherichia coli</name>
    <dbReference type="NCBI Taxonomy" id="562"/>
    <lineage>
        <taxon>Bacteria</taxon>
        <taxon>Pseudomonadati</taxon>
        <taxon>Pseudomonadota</taxon>
        <taxon>Gammaproteobacteria</taxon>
        <taxon>Enterobacterales</taxon>
        <taxon>Enterobacteriaceae</taxon>
        <taxon>Escherichia</taxon>
    </lineage>
</organism>